<keyword evidence="1" id="KW-0472">Membrane</keyword>
<keyword evidence="1" id="KW-1133">Transmembrane helix</keyword>
<feature type="transmembrane region" description="Helical" evidence="1">
    <location>
        <begin position="120"/>
        <end position="140"/>
    </location>
</feature>
<reference evidence="2" key="1">
    <citation type="submission" date="2021-03" db="EMBL/GenBank/DDBJ databases">
        <title>Genomic Encyclopedia of Type Strains, Phase IV (KMG-IV): sequencing the most valuable type-strain genomes for metagenomic binning, comparative biology and taxonomic classification.</title>
        <authorList>
            <person name="Goeker M."/>
        </authorList>
    </citation>
    <scope>NUCLEOTIDE SEQUENCE</scope>
    <source>
        <strain evidence="2">DSM 107338</strain>
    </source>
</reference>
<protein>
    <submittedName>
        <fullName evidence="2">Lipid-A-disaccharide synthase-like uncharacterized protein</fullName>
    </submittedName>
</protein>
<keyword evidence="1" id="KW-0812">Transmembrane</keyword>
<feature type="transmembrane region" description="Helical" evidence="1">
    <location>
        <begin position="35"/>
        <end position="59"/>
    </location>
</feature>
<dbReference type="RefSeq" id="WP_149472990.1">
    <property type="nucleotide sequence ID" value="NZ_JAGGMB010000003.1"/>
</dbReference>
<dbReference type="EMBL" id="JAGGMB010000003">
    <property type="protein sequence ID" value="MBP2076967.1"/>
    <property type="molecule type" value="Genomic_DNA"/>
</dbReference>
<sequence length="147" mass="16537">MNKDYLNLIFSGFLFILFTLAIIEALTFSKLAQFFPLYISIAGSALTLIYLITEVYKLYKQKVKEGEQIKIPLLTPLRYIGWILGYLVLIYIGGLMLATAIFLILFLILESRMNVIHTGISVIAVLIGISLLSSALDIYWPTNLLGL</sequence>
<feature type="transmembrane region" description="Helical" evidence="1">
    <location>
        <begin position="79"/>
        <end position="108"/>
    </location>
</feature>
<evidence type="ECO:0000313" key="2">
    <source>
        <dbReference type="EMBL" id="MBP2076967.1"/>
    </source>
</evidence>
<organism evidence="2 3">
    <name type="scientific">Oceanobacillus polygoni</name>
    <dbReference type="NCBI Taxonomy" id="1235259"/>
    <lineage>
        <taxon>Bacteria</taxon>
        <taxon>Bacillati</taxon>
        <taxon>Bacillota</taxon>
        <taxon>Bacilli</taxon>
        <taxon>Bacillales</taxon>
        <taxon>Bacillaceae</taxon>
        <taxon>Oceanobacillus</taxon>
    </lineage>
</organism>
<gene>
    <name evidence="2" type="ORF">J2Z64_001198</name>
</gene>
<evidence type="ECO:0000313" key="3">
    <source>
        <dbReference type="Proteomes" id="UP001138793"/>
    </source>
</evidence>
<keyword evidence="3" id="KW-1185">Reference proteome</keyword>
<dbReference type="OrthoDB" id="2720811at2"/>
<accession>A0A9X0YQJ9</accession>
<name>A0A9X0YQJ9_9BACI</name>
<feature type="transmembrane region" description="Helical" evidence="1">
    <location>
        <begin position="6"/>
        <end position="28"/>
    </location>
</feature>
<dbReference type="AlphaFoldDB" id="A0A9X0YQJ9"/>
<evidence type="ECO:0000256" key="1">
    <source>
        <dbReference type="SAM" id="Phobius"/>
    </source>
</evidence>
<proteinExistence type="predicted"/>
<comment type="caution">
    <text evidence="2">The sequence shown here is derived from an EMBL/GenBank/DDBJ whole genome shotgun (WGS) entry which is preliminary data.</text>
</comment>
<dbReference type="Proteomes" id="UP001138793">
    <property type="component" value="Unassembled WGS sequence"/>
</dbReference>